<protein>
    <submittedName>
        <fullName evidence="2">DNA-binding helix-turn-helix protein</fullName>
    </submittedName>
</protein>
<sequence>MKTRLANLIKTKRKELKLSQKVLAEGICTQTIISRIEKGEITPSVDIFFKIIKKLCIPMEDVANLFSLDMTNVKDLSFDFYELEEMLVKRDYKTLSVLVKSINLESLNKEEALHVEWLKSILLYQVERKLDVAIEKLESLSEKVEIGSLLFCKICNTLGNLYSEREDFLSSKKYYELVLPYLEVIKGTNFEQPFYYSISRIYGMMQQLDEATKWNALAISKSLNTKSFYMLGDNYFLQSKLFEEQKLIDSAIDSCNKAITIFMLESNEYMRGMALSYLSKLKEKENEEIL</sequence>
<feature type="domain" description="HTH cro/C1-type" evidence="1">
    <location>
        <begin position="9"/>
        <end position="62"/>
    </location>
</feature>
<dbReference type="InterPro" id="IPR001387">
    <property type="entry name" value="Cro/C1-type_HTH"/>
</dbReference>
<keyword evidence="2" id="KW-0238">DNA-binding</keyword>
<dbReference type="PATRIC" id="fig|1379.3.peg.1825"/>
<gene>
    <name evidence="2" type="ORF">HMPREF3186_01830</name>
</gene>
<organism evidence="2 3">
    <name type="scientific">Gemella haemolysans</name>
    <dbReference type="NCBI Taxonomy" id="1379"/>
    <lineage>
        <taxon>Bacteria</taxon>
        <taxon>Bacillati</taxon>
        <taxon>Bacillota</taxon>
        <taxon>Bacilli</taxon>
        <taxon>Bacillales</taxon>
        <taxon>Gemellaceae</taxon>
        <taxon>Gemella</taxon>
    </lineage>
</organism>
<dbReference type="InterPro" id="IPR011990">
    <property type="entry name" value="TPR-like_helical_dom_sf"/>
</dbReference>
<dbReference type="Pfam" id="PF18768">
    <property type="entry name" value="RNPP_C"/>
    <property type="match status" value="1"/>
</dbReference>
<comment type="caution">
    <text evidence="2">The sequence shown here is derived from an EMBL/GenBank/DDBJ whole genome shotgun (WGS) entry which is preliminary data.</text>
</comment>
<dbReference type="InterPro" id="IPR041315">
    <property type="entry name" value="PlcR_TPR"/>
</dbReference>
<evidence type="ECO:0000259" key="1">
    <source>
        <dbReference type="PROSITE" id="PS50943"/>
    </source>
</evidence>
<dbReference type="GO" id="GO:0003677">
    <property type="term" value="F:DNA binding"/>
    <property type="evidence" value="ECO:0007669"/>
    <property type="project" value="UniProtKB-KW"/>
</dbReference>
<evidence type="ECO:0000313" key="2">
    <source>
        <dbReference type="EMBL" id="KXB57133.1"/>
    </source>
</evidence>
<evidence type="ECO:0000313" key="3">
    <source>
        <dbReference type="Proteomes" id="UP000070355"/>
    </source>
</evidence>
<dbReference type="SMART" id="SM00530">
    <property type="entry name" value="HTH_XRE"/>
    <property type="match status" value="1"/>
</dbReference>
<dbReference type="STRING" id="1379.HMPREF3186_01830"/>
<dbReference type="PROSITE" id="PS50943">
    <property type="entry name" value="HTH_CROC1"/>
    <property type="match status" value="1"/>
</dbReference>
<reference evidence="3" key="1">
    <citation type="submission" date="2016-01" db="EMBL/GenBank/DDBJ databases">
        <authorList>
            <person name="Mitreva M."/>
            <person name="Pepin K.H."/>
            <person name="Mihindukulasuriya K.A."/>
            <person name="Fulton R."/>
            <person name="Fronick C."/>
            <person name="O'Laughlin M."/>
            <person name="Miner T."/>
            <person name="Herter B."/>
            <person name="Rosa B.A."/>
            <person name="Cordes M."/>
            <person name="Tomlinson C."/>
            <person name="Wollam A."/>
            <person name="Palsikar V.B."/>
            <person name="Mardis E.R."/>
            <person name="Wilson R.K."/>
        </authorList>
    </citation>
    <scope>NUCLEOTIDE SEQUENCE [LARGE SCALE GENOMIC DNA]</scope>
    <source>
        <strain evidence="3">DNF01167</strain>
    </source>
</reference>
<name>A0A133ZNW7_9BACL</name>
<dbReference type="PANTHER" id="PTHR37038:SF14">
    <property type="entry name" value="TRANSCRIPTIONAL ACTIVATOR"/>
    <property type="match status" value="1"/>
</dbReference>
<dbReference type="EMBL" id="LSDC01000135">
    <property type="protein sequence ID" value="KXB57133.1"/>
    <property type="molecule type" value="Genomic_DNA"/>
</dbReference>
<dbReference type="AlphaFoldDB" id="A0A133ZNW7"/>
<dbReference type="InterPro" id="IPR010982">
    <property type="entry name" value="Lambda_DNA-bd_dom_sf"/>
</dbReference>
<dbReference type="InterPro" id="IPR053163">
    <property type="entry name" value="HTH-type_regulator_Rgg"/>
</dbReference>
<accession>A0A133ZNW7</accession>
<dbReference type="Pfam" id="PF01381">
    <property type="entry name" value="HTH_3"/>
    <property type="match status" value="1"/>
</dbReference>
<dbReference type="Gene3D" id="1.25.40.10">
    <property type="entry name" value="Tetratricopeptide repeat domain"/>
    <property type="match status" value="1"/>
</dbReference>
<proteinExistence type="predicted"/>
<dbReference type="Proteomes" id="UP000070355">
    <property type="component" value="Unassembled WGS sequence"/>
</dbReference>
<dbReference type="CDD" id="cd00093">
    <property type="entry name" value="HTH_XRE"/>
    <property type="match status" value="1"/>
</dbReference>
<dbReference type="SUPFAM" id="SSF47413">
    <property type="entry name" value="lambda repressor-like DNA-binding domains"/>
    <property type="match status" value="1"/>
</dbReference>
<dbReference type="RefSeq" id="WP_060914822.1">
    <property type="nucleotide sequence ID" value="NZ_KQ959995.1"/>
</dbReference>
<dbReference type="PANTHER" id="PTHR37038">
    <property type="entry name" value="TRANSCRIPTIONAL REGULATOR-RELATED"/>
    <property type="match status" value="1"/>
</dbReference>
<dbReference type="OrthoDB" id="1150409at2"/>
<dbReference type="SUPFAM" id="SSF48452">
    <property type="entry name" value="TPR-like"/>
    <property type="match status" value="1"/>
</dbReference>